<dbReference type="SUPFAM" id="SSF55008">
    <property type="entry name" value="HMA, heavy metal-associated domain"/>
    <property type="match status" value="1"/>
</dbReference>
<gene>
    <name evidence="1" type="ORF">K2173_018698</name>
</gene>
<reference evidence="1 2" key="1">
    <citation type="submission" date="2021-09" db="EMBL/GenBank/DDBJ databases">
        <title>Genomic insights and catalytic innovation underlie evolution of tropane alkaloids biosynthesis.</title>
        <authorList>
            <person name="Wang Y.-J."/>
            <person name="Tian T."/>
            <person name="Huang J.-P."/>
            <person name="Huang S.-X."/>
        </authorList>
    </citation>
    <scope>NUCLEOTIDE SEQUENCE [LARGE SCALE GENOMIC DNA]</scope>
    <source>
        <strain evidence="1">KIB-2018</strain>
        <tissue evidence="1">Leaf</tissue>
    </source>
</reference>
<dbReference type="Proteomes" id="UP001159364">
    <property type="component" value="Linkage Group LG07"/>
</dbReference>
<dbReference type="PANTHER" id="PTHR47294:SF4">
    <property type="entry name" value="HEAVY METAL-ASSOCIATED ISOPRENYLATED PLANT PROTEIN 26-LIKE ISOFORM X1"/>
    <property type="match status" value="1"/>
</dbReference>
<accession>A0AAV8T258</accession>
<dbReference type="AlphaFoldDB" id="A0AAV8T258"/>
<name>A0AAV8T258_9ROSI</name>
<dbReference type="GO" id="GO:0046872">
    <property type="term" value="F:metal ion binding"/>
    <property type="evidence" value="ECO:0007669"/>
    <property type="project" value="InterPro"/>
</dbReference>
<evidence type="ECO:0000313" key="1">
    <source>
        <dbReference type="EMBL" id="KAJ8760757.1"/>
    </source>
</evidence>
<dbReference type="Gene3D" id="3.30.70.100">
    <property type="match status" value="1"/>
</dbReference>
<organism evidence="1 2">
    <name type="scientific">Erythroxylum novogranatense</name>
    <dbReference type="NCBI Taxonomy" id="1862640"/>
    <lineage>
        <taxon>Eukaryota</taxon>
        <taxon>Viridiplantae</taxon>
        <taxon>Streptophyta</taxon>
        <taxon>Embryophyta</taxon>
        <taxon>Tracheophyta</taxon>
        <taxon>Spermatophyta</taxon>
        <taxon>Magnoliopsida</taxon>
        <taxon>eudicotyledons</taxon>
        <taxon>Gunneridae</taxon>
        <taxon>Pentapetalae</taxon>
        <taxon>rosids</taxon>
        <taxon>fabids</taxon>
        <taxon>Malpighiales</taxon>
        <taxon>Erythroxylaceae</taxon>
        <taxon>Erythroxylum</taxon>
    </lineage>
</organism>
<evidence type="ECO:0008006" key="3">
    <source>
        <dbReference type="Google" id="ProtNLM"/>
    </source>
</evidence>
<dbReference type="InterPro" id="IPR036163">
    <property type="entry name" value="HMA_dom_sf"/>
</dbReference>
<evidence type="ECO:0000313" key="2">
    <source>
        <dbReference type="Proteomes" id="UP001159364"/>
    </source>
</evidence>
<dbReference type="EMBL" id="JAIWQS010000007">
    <property type="protein sequence ID" value="KAJ8760757.1"/>
    <property type="molecule type" value="Genomic_DNA"/>
</dbReference>
<dbReference type="PANTHER" id="PTHR47294">
    <property type="entry name" value="OS08G0431150 PROTEIN"/>
    <property type="match status" value="1"/>
</dbReference>
<sequence length="76" mass="8898">MIMRVNLDCNACCRKARKILLNMKVVETHMIDKQQRKILVRGRFRPADVAIRLGKKMNRRVEILEIEQDVGGNHEP</sequence>
<keyword evidence="2" id="KW-1185">Reference proteome</keyword>
<comment type="caution">
    <text evidence="1">The sequence shown here is derived from an EMBL/GenBank/DDBJ whole genome shotgun (WGS) entry which is preliminary data.</text>
</comment>
<proteinExistence type="predicted"/>
<protein>
    <recommendedName>
        <fullName evidence="3">HMA domain-containing protein</fullName>
    </recommendedName>
</protein>